<protein>
    <recommendedName>
        <fullName evidence="10">Probable nicotinate-nucleotide adenylyltransferase</fullName>
        <ecNumber evidence="10">2.7.7.18</ecNumber>
    </recommendedName>
    <alternativeName>
        <fullName evidence="10">Deamido-NAD(+) diphosphorylase</fullName>
    </alternativeName>
    <alternativeName>
        <fullName evidence="10">Deamido-NAD(+) pyrophosphorylase</fullName>
    </alternativeName>
    <alternativeName>
        <fullName evidence="10">Nicotinate mononucleotide adenylyltransferase</fullName>
        <shortName evidence="10">NaMN adenylyltransferase</shortName>
    </alternativeName>
</protein>
<keyword evidence="3 10" id="KW-0662">Pyridine nucleotide biosynthesis</keyword>
<dbReference type="NCBIfam" id="TIGR00482">
    <property type="entry name" value="nicotinate (nicotinamide) nucleotide adenylyltransferase"/>
    <property type="match status" value="1"/>
</dbReference>
<comment type="catalytic activity">
    <reaction evidence="9 10">
        <text>nicotinate beta-D-ribonucleotide + ATP + H(+) = deamido-NAD(+) + diphosphate</text>
        <dbReference type="Rhea" id="RHEA:22860"/>
        <dbReference type="ChEBI" id="CHEBI:15378"/>
        <dbReference type="ChEBI" id="CHEBI:30616"/>
        <dbReference type="ChEBI" id="CHEBI:33019"/>
        <dbReference type="ChEBI" id="CHEBI:57502"/>
        <dbReference type="ChEBI" id="CHEBI:58437"/>
        <dbReference type="EC" id="2.7.7.18"/>
    </reaction>
</comment>
<keyword evidence="8 10" id="KW-0520">NAD</keyword>
<keyword evidence="13" id="KW-1185">Reference proteome</keyword>
<sequence length="191" mass="21336">MRIGIFGGSFDPIHLGHLLAASEAASALGLERVLFVTAARPPHKTPVAPAEARHEMVVLATAQDPRFEASRLELDRPGPSYTVDTLAEARRRHPAAELFFITGADAYNDADSWHQAERLDDLAHLVAVTRPGHTPQIHPFFQGRTRLLEIPGYDVSSSEIRRRLREGRSVRYLLPLEVEVFLGKHGFYRVD</sequence>
<dbReference type="UniPathway" id="UPA00253">
    <property type="reaction ID" value="UER00332"/>
</dbReference>
<reference evidence="12 13" key="1">
    <citation type="submission" date="2018-08" db="EMBL/GenBank/DDBJ databases">
        <title>Meiothermus terrae DSM 26712 genome sequencing project.</title>
        <authorList>
            <person name="Da Costa M.S."/>
            <person name="Albuquerque L."/>
            <person name="Raposo P."/>
            <person name="Froufe H.J.C."/>
            <person name="Barroso C.S."/>
            <person name="Egas C."/>
        </authorList>
    </citation>
    <scope>NUCLEOTIDE SEQUENCE [LARGE SCALE GENOMIC DNA]</scope>
    <source>
        <strain evidence="12 13">DSM 26712</strain>
    </source>
</reference>
<evidence type="ECO:0000259" key="11">
    <source>
        <dbReference type="Pfam" id="PF01467"/>
    </source>
</evidence>
<dbReference type="NCBIfam" id="NF000840">
    <property type="entry name" value="PRK00071.1-3"/>
    <property type="match status" value="1"/>
</dbReference>
<dbReference type="EC" id="2.7.7.18" evidence="10"/>
<dbReference type="EMBL" id="QXDL01000072">
    <property type="protein sequence ID" value="RIH84537.1"/>
    <property type="molecule type" value="Genomic_DNA"/>
</dbReference>
<dbReference type="AlphaFoldDB" id="A0A399EIK3"/>
<comment type="caution">
    <text evidence="12">The sequence shown here is derived from an EMBL/GenBank/DDBJ whole genome shotgun (WGS) entry which is preliminary data.</text>
</comment>
<gene>
    <name evidence="10 12" type="primary">nadD</name>
    <name evidence="12" type="ORF">Mterra_01955</name>
</gene>
<name>A0A399EIK3_9DEIN</name>
<dbReference type="PANTHER" id="PTHR39321:SF3">
    <property type="entry name" value="PHOSPHOPANTETHEINE ADENYLYLTRANSFERASE"/>
    <property type="match status" value="1"/>
</dbReference>
<comment type="pathway">
    <text evidence="2 10">Cofactor biosynthesis; NAD(+) biosynthesis; deamido-NAD(+) from nicotinate D-ribonucleotide: step 1/1.</text>
</comment>
<dbReference type="Pfam" id="PF01467">
    <property type="entry name" value="CTP_transf_like"/>
    <property type="match status" value="1"/>
</dbReference>
<keyword evidence="5 10" id="KW-0548">Nucleotidyltransferase</keyword>
<dbReference type="InterPro" id="IPR004821">
    <property type="entry name" value="Cyt_trans-like"/>
</dbReference>
<keyword evidence="4 10" id="KW-0808">Transferase</keyword>
<dbReference type="Proteomes" id="UP000265715">
    <property type="component" value="Unassembled WGS sequence"/>
</dbReference>
<dbReference type="NCBIfam" id="TIGR00125">
    <property type="entry name" value="cyt_tran_rel"/>
    <property type="match status" value="1"/>
</dbReference>
<proteinExistence type="inferred from homology"/>
<dbReference type="Gene3D" id="3.40.50.620">
    <property type="entry name" value="HUPs"/>
    <property type="match status" value="1"/>
</dbReference>
<dbReference type="OrthoDB" id="5295945at2"/>
<dbReference type="RefSeq" id="WP_119315051.1">
    <property type="nucleotide sequence ID" value="NZ_QXDL01000072.1"/>
</dbReference>
<dbReference type="GO" id="GO:0009435">
    <property type="term" value="P:NAD+ biosynthetic process"/>
    <property type="evidence" value="ECO:0007669"/>
    <property type="project" value="UniProtKB-UniRule"/>
</dbReference>
<evidence type="ECO:0000313" key="12">
    <source>
        <dbReference type="EMBL" id="RIH84537.1"/>
    </source>
</evidence>
<evidence type="ECO:0000256" key="4">
    <source>
        <dbReference type="ARBA" id="ARBA00022679"/>
    </source>
</evidence>
<dbReference type="InterPro" id="IPR014729">
    <property type="entry name" value="Rossmann-like_a/b/a_fold"/>
</dbReference>
<evidence type="ECO:0000256" key="9">
    <source>
        <dbReference type="ARBA" id="ARBA00048721"/>
    </source>
</evidence>
<evidence type="ECO:0000256" key="1">
    <source>
        <dbReference type="ARBA" id="ARBA00002324"/>
    </source>
</evidence>
<dbReference type="CDD" id="cd02165">
    <property type="entry name" value="NMNAT"/>
    <property type="match status" value="1"/>
</dbReference>
<evidence type="ECO:0000256" key="8">
    <source>
        <dbReference type="ARBA" id="ARBA00023027"/>
    </source>
</evidence>
<dbReference type="SUPFAM" id="SSF52374">
    <property type="entry name" value="Nucleotidylyl transferase"/>
    <property type="match status" value="1"/>
</dbReference>
<comment type="similarity">
    <text evidence="10">Belongs to the NadD family.</text>
</comment>
<dbReference type="InterPro" id="IPR005248">
    <property type="entry name" value="NadD/NMNAT"/>
</dbReference>
<feature type="domain" description="Cytidyltransferase-like" evidence="11">
    <location>
        <begin position="5"/>
        <end position="163"/>
    </location>
</feature>
<evidence type="ECO:0000313" key="13">
    <source>
        <dbReference type="Proteomes" id="UP000265715"/>
    </source>
</evidence>
<keyword evidence="6 10" id="KW-0547">Nucleotide-binding</keyword>
<keyword evidence="7 10" id="KW-0067">ATP-binding</keyword>
<evidence type="ECO:0000256" key="6">
    <source>
        <dbReference type="ARBA" id="ARBA00022741"/>
    </source>
</evidence>
<accession>A0A399EIK3</accession>
<evidence type="ECO:0000256" key="7">
    <source>
        <dbReference type="ARBA" id="ARBA00022840"/>
    </source>
</evidence>
<dbReference type="PANTHER" id="PTHR39321">
    <property type="entry name" value="NICOTINATE-NUCLEOTIDE ADENYLYLTRANSFERASE-RELATED"/>
    <property type="match status" value="1"/>
</dbReference>
<dbReference type="HAMAP" id="MF_00244">
    <property type="entry name" value="NaMN_adenylyltr"/>
    <property type="match status" value="1"/>
</dbReference>
<evidence type="ECO:0000256" key="10">
    <source>
        <dbReference type="HAMAP-Rule" id="MF_00244"/>
    </source>
</evidence>
<evidence type="ECO:0000256" key="2">
    <source>
        <dbReference type="ARBA" id="ARBA00005019"/>
    </source>
</evidence>
<evidence type="ECO:0000256" key="5">
    <source>
        <dbReference type="ARBA" id="ARBA00022695"/>
    </source>
</evidence>
<dbReference type="GO" id="GO:0004515">
    <property type="term" value="F:nicotinate-nucleotide adenylyltransferase activity"/>
    <property type="evidence" value="ECO:0007669"/>
    <property type="project" value="UniProtKB-UniRule"/>
</dbReference>
<evidence type="ECO:0000256" key="3">
    <source>
        <dbReference type="ARBA" id="ARBA00022642"/>
    </source>
</evidence>
<dbReference type="GO" id="GO:0005524">
    <property type="term" value="F:ATP binding"/>
    <property type="evidence" value="ECO:0007669"/>
    <property type="project" value="UniProtKB-KW"/>
</dbReference>
<organism evidence="12 13">
    <name type="scientific">Calidithermus terrae</name>
    <dbReference type="NCBI Taxonomy" id="1408545"/>
    <lineage>
        <taxon>Bacteria</taxon>
        <taxon>Thermotogati</taxon>
        <taxon>Deinococcota</taxon>
        <taxon>Deinococci</taxon>
        <taxon>Thermales</taxon>
        <taxon>Thermaceae</taxon>
        <taxon>Calidithermus</taxon>
    </lineage>
</organism>
<comment type="function">
    <text evidence="1 10">Catalyzes the reversible adenylation of nicotinate mononucleotide (NaMN) to nicotinic acid adenine dinucleotide (NaAD).</text>
</comment>